<sequence>MTKLYLIRHGIAADRADYSNDEDRPLTEKGKQKTEQVAKCLHKKGVKFDLILTSPLVRAKATAEILSQEGLGKKIAEFAPLAPAGDIENWVNWWSKWEYNKDDSSLALVGHQPDLGNWSELFVWGRTEEKLIVKKAGVIGIRILDKDKPIGNCELFLLTSPKWLL</sequence>
<dbReference type="RefSeq" id="WP_015956046.1">
    <property type="nucleotide sequence ID" value="NC_011729.1"/>
</dbReference>
<dbReference type="InterPro" id="IPR004449">
    <property type="entry name" value="SixA"/>
</dbReference>
<evidence type="ECO:0000256" key="1">
    <source>
        <dbReference type="ARBA" id="ARBA00022801"/>
    </source>
</evidence>
<keyword evidence="4" id="KW-1185">Reference proteome</keyword>
<keyword evidence="1" id="KW-0378">Hydrolase</keyword>
<dbReference type="InterPro" id="IPR029033">
    <property type="entry name" value="His_PPase_superfam"/>
</dbReference>
<dbReference type="HOGENOM" id="CLU_084603_3_1_3"/>
<name>B7KL89_GLOC7</name>
<dbReference type="Pfam" id="PF00300">
    <property type="entry name" value="His_Phos_1"/>
    <property type="match status" value="1"/>
</dbReference>
<evidence type="ECO:0000256" key="2">
    <source>
        <dbReference type="PIRSR" id="PIRSR613078-2"/>
    </source>
</evidence>
<dbReference type="eggNOG" id="COG2062">
    <property type="taxonomic scope" value="Bacteria"/>
</dbReference>
<dbReference type="PANTHER" id="PTHR20935">
    <property type="entry name" value="PHOSPHOGLYCERATE MUTASE-RELATED"/>
    <property type="match status" value="1"/>
</dbReference>
<dbReference type="OrthoDB" id="194934at2"/>
<dbReference type="SUPFAM" id="SSF53254">
    <property type="entry name" value="Phosphoglycerate mutase-like"/>
    <property type="match status" value="1"/>
</dbReference>
<dbReference type="InterPro" id="IPR013078">
    <property type="entry name" value="His_Pase_superF_clade-1"/>
</dbReference>
<dbReference type="KEGG" id="cyc:PCC7424_4088"/>
<reference evidence="4" key="1">
    <citation type="journal article" date="2011" name="MBio">
        <title>Novel metabolic attributes of the genus Cyanothece, comprising a group of unicellular nitrogen-fixing Cyanobacteria.</title>
        <authorList>
            <person name="Bandyopadhyay A."/>
            <person name="Elvitigala T."/>
            <person name="Welsh E."/>
            <person name="Stockel J."/>
            <person name="Liberton M."/>
            <person name="Min H."/>
            <person name="Sherman L.A."/>
            <person name="Pakrasi H.B."/>
        </authorList>
    </citation>
    <scope>NUCLEOTIDE SEQUENCE [LARGE SCALE GENOMIC DNA]</scope>
    <source>
        <strain evidence="4">PCC 7424</strain>
    </source>
</reference>
<dbReference type="Proteomes" id="UP000002384">
    <property type="component" value="Chromosome"/>
</dbReference>
<dbReference type="SMART" id="SM00855">
    <property type="entry name" value="PGAM"/>
    <property type="match status" value="1"/>
</dbReference>
<evidence type="ECO:0000313" key="3">
    <source>
        <dbReference type="EMBL" id="ACK72461.1"/>
    </source>
</evidence>
<proteinExistence type="predicted"/>
<dbReference type="GO" id="GO:0005737">
    <property type="term" value="C:cytoplasm"/>
    <property type="evidence" value="ECO:0007669"/>
    <property type="project" value="InterPro"/>
</dbReference>
<protein>
    <submittedName>
        <fullName evidence="3">Phosphohistidine phosphatase, SixA</fullName>
    </submittedName>
</protein>
<gene>
    <name evidence="3" type="ordered locus">PCC7424_4088</name>
</gene>
<organism evidence="3 4">
    <name type="scientific">Gloeothece citriformis (strain PCC 7424)</name>
    <name type="common">Cyanothece sp. (strain PCC 7424)</name>
    <dbReference type="NCBI Taxonomy" id="65393"/>
    <lineage>
        <taxon>Bacteria</taxon>
        <taxon>Bacillati</taxon>
        <taxon>Cyanobacteriota</taxon>
        <taxon>Cyanophyceae</taxon>
        <taxon>Oscillatoriophycideae</taxon>
        <taxon>Chroococcales</taxon>
        <taxon>Aphanothecaceae</taxon>
        <taxon>Gloeothece</taxon>
        <taxon>Gloeothece citriformis</taxon>
    </lineage>
</organism>
<dbReference type="GO" id="GO:0101006">
    <property type="term" value="F:protein histidine phosphatase activity"/>
    <property type="evidence" value="ECO:0007669"/>
    <property type="project" value="InterPro"/>
</dbReference>
<feature type="binding site" evidence="2">
    <location>
        <position position="58"/>
    </location>
    <ligand>
        <name>substrate</name>
    </ligand>
</feature>
<dbReference type="InterPro" id="IPR051021">
    <property type="entry name" value="Mito_Ser/Thr_phosphatase"/>
</dbReference>
<dbReference type="EMBL" id="CP001291">
    <property type="protein sequence ID" value="ACK72461.1"/>
    <property type="molecule type" value="Genomic_DNA"/>
</dbReference>
<evidence type="ECO:0000313" key="4">
    <source>
        <dbReference type="Proteomes" id="UP000002384"/>
    </source>
</evidence>
<dbReference type="NCBIfam" id="TIGR00249">
    <property type="entry name" value="sixA"/>
    <property type="match status" value="1"/>
</dbReference>
<dbReference type="CDD" id="cd07067">
    <property type="entry name" value="HP_PGM_like"/>
    <property type="match status" value="1"/>
</dbReference>
<accession>B7KL89</accession>
<dbReference type="Gene3D" id="3.40.50.1240">
    <property type="entry name" value="Phosphoglycerate mutase-like"/>
    <property type="match status" value="1"/>
</dbReference>
<dbReference type="AlphaFoldDB" id="B7KL89"/>
<dbReference type="STRING" id="65393.PCC7424_4088"/>